<sequence>MKVKVNCPIAGCGIQVQVQSLSKHLEKVHELDGEILLRLHPGNPYTHQPELEPEAEPEPDKEPELEPEAEPEPDKEPELEPEAEPEPDKEPEPEKEPEPS</sequence>
<feature type="compositionally biased region" description="Basic and acidic residues" evidence="1">
    <location>
        <begin position="86"/>
        <end position="100"/>
    </location>
</feature>
<dbReference type="AlphaFoldDB" id="X1PTV7"/>
<protein>
    <submittedName>
        <fullName evidence="2">Uncharacterized protein</fullName>
    </submittedName>
</protein>
<reference evidence="2" key="1">
    <citation type="journal article" date="2014" name="Front. Microbiol.">
        <title>High frequency of phylogenetically diverse reductive dehalogenase-homologous genes in deep subseafloor sedimentary metagenomes.</title>
        <authorList>
            <person name="Kawai M."/>
            <person name="Futagami T."/>
            <person name="Toyoda A."/>
            <person name="Takaki Y."/>
            <person name="Nishi S."/>
            <person name="Hori S."/>
            <person name="Arai W."/>
            <person name="Tsubouchi T."/>
            <person name="Morono Y."/>
            <person name="Uchiyama I."/>
            <person name="Ito T."/>
            <person name="Fujiyama A."/>
            <person name="Inagaki F."/>
            <person name="Takami H."/>
        </authorList>
    </citation>
    <scope>NUCLEOTIDE SEQUENCE</scope>
    <source>
        <strain evidence="2">Expedition CK06-06</strain>
    </source>
</reference>
<dbReference type="EMBL" id="BARW01002662">
    <property type="protein sequence ID" value="GAI59283.1"/>
    <property type="molecule type" value="Genomic_DNA"/>
</dbReference>
<accession>X1PTV7</accession>
<comment type="caution">
    <text evidence="2">The sequence shown here is derived from an EMBL/GenBank/DDBJ whole genome shotgun (WGS) entry which is preliminary data.</text>
</comment>
<proteinExistence type="predicted"/>
<name>X1PTV7_9ZZZZ</name>
<evidence type="ECO:0000256" key="1">
    <source>
        <dbReference type="SAM" id="MobiDB-lite"/>
    </source>
</evidence>
<organism evidence="2">
    <name type="scientific">marine sediment metagenome</name>
    <dbReference type="NCBI Taxonomy" id="412755"/>
    <lineage>
        <taxon>unclassified sequences</taxon>
        <taxon>metagenomes</taxon>
        <taxon>ecological metagenomes</taxon>
    </lineage>
</organism>
<feature type="region of interest" description="Disordered" evidence="1">
    <location>
        <begin position="39"/>
        <end position="100"/>
    </location>
</feature>
<evidence type="ECO:0000313" key="2">
    <source>
        <dbReference type="EMBL" id="GAI59283.1"/>
    </source>
</evidence>
<gene>
    <name evidence="2" type="ORF">S12H4_07275</name>
</gene>